<evidence type="ECO:0008006" key="3">
    <source>
        <dbReference type="Google" id="ProtNLM"/>
    </source>
</evidence>
<accession>A0AA39P250</accession>
<sequence>MKHSSPSLDEILAKYDWTSAFTHPPNITSLLHHNVTPSSLQITQLKASLKGLKIPLAEIDGDLDLLRNAVMSLEAHRSRLQSLENDCATALSPIRRVPSEIMMEILRRSWKDNAFRSMVTGTRLTQAGFNVFNIREGPWHLGQVCSSWRNIIKTLCPELWASITIEIPSLYQPKARLTADTVEILRVVLERSRNHPLDFHFSYYGSVSRSQAEERSSQSMKQCFDLMIAHSRRWRVVEMEIHPSYVPQLSLVRGKVDLLRELYIDFTHKPPSGDIYAFEIAPKLEILHLKGMYEKANILFPTSNLVSFLDERPFAGDWLTPTYLAVVKSAPKLLSFSYHDYSDRSSNVHPVLDPLGPVMASSLEELSASSPSFLSSLVLPSLKEVTLTTAYEFDEEEQVITCPVGALGALHQMLLQSQCHSLTRLRLVDADLDDNLANIIRLVPRLREFTIEFYEWVPEIADNYGAIMQSLVAQLNKVDVVDGSPHHSVVPFLQSFTVDMHTIRYAHVSFINSAFVDMVASRVRRPHGIPHLTRLHLWVMGRGWSYALDEETERTLKSLQGEGLELDFCLDDGDPASEPDSDSD</sequence>
<protein>
    <recommendedName>
        <fullName evidence="3">F-box domain-containing protein</fullName>
    </recommendedName>
</protein>
<dbReference type="EMBL" id="JAUEPR010000021">
    <property type="protein sequence ID" value="KAK0476161.1"/>
    <property type="molecule type" value="Genomic_DNA"/>
</dbReference>
<gene>
    <name evidence="1" type="ORF">IW261DRAFT_1595183</name>
</gene>
<evidence type="ECO:0000313" key="1">
    <source>
        <dbReference type="EMBL" id="KAK0476161.1"/>
    </source>
</evidence>
<evidence type="ECO:0000313" key="2">
    <source>
        <dbReference type="Proteomes" id="UP001175227"/>
    </source>
</evidence>
<organism evidence="1 2">
    <name type="scientific">Armillaria novae-zelandiae</name>
    <dbReference type="NCBI Taxonomy" id="153914"/>
    <lineage>
        <taxon>Eukaryota</taxon>
        <taxon>Fungi</taxon>
        <taxon>Dikarya</taxon>
        <taxon>Basidiomycota</taxon>
        <taxon>Agaricomycotina</taxon>
        <taxon>Agaricomycetes</taxon>
        <taxon>Agaricomycetidae</taxon>
        <taxon>Agaricales</taxon>
        <taxon>Marasmiineae</taxon>
        <taxon>Physalacriaceae</taxon>
        <taxon>Armillaria</taxon>
    </lineage>
</organism>
<reference evidence="1" key="1">
    <citation type="submission" date="2023-06" db="EMBL/GenBank/DDBJ databases">
        <authorList>
            <consortium name="Lawrence Berkeley National Laboratory"/>
            <person name="Ahrendt S."/>
            <person name="Sahu N."/>
            <person name="Indic B."/>
            <person name="Wong-Bajracharya J."/>
            <person name="Merenyi Z."/>
            <person name="Ke H.-M."/>
            <person name="Monk M."/>
            <person name="Kocsube S."/>
            <person name="Drula E."/>
            <person name="Lipzen A."/>
            <person name="Balint B."/>
            <person name="Henrissat B."/>
            <person name="Andreopoulos B."/>
            <person name="Martin F.M."/>
            <person name="Harder C.B."/>
            <person name="Rigling D."/>
            <person name="Ford K.L."/>
            <person name="Foster G.D."/>
            <person name="Pangilinan J."/>
            <person name="Papanicolaou A."/>
            <person name="Barry K."/>
            <person name="LaButti K."/>
            <person name="Viragh M."/>
            <person name="Koriabine M."/>
            <person name="Yan M."/>
            <person name="Riley R."/>
            <person name="Champramary S."/>
            <person name="Plett K.L."/>
            <person name="Tsai I.J."/>
            <person name="Slot J."/>
            <person name="Sipos G."/>
            <person name="Plett J."/>
            <person name="Nagy L.G."/>
            <person name="Grigoriev I.V."/>
        </authorList>
    </citation>
    <scope>NUCLEOTIDE SEQUENCE</scope>
    <source>
        <strain evidence="1">ICMP 16352</strain>
    </source>
</reference>
<dbReference type="AlphaFoldDB" id="A0AA39P250"/>
<dbReference type="Proteomes" id="UP001175227">
    <property type="component" value="Unassembled WGS sequence"/>
</dbReference>
<comment type="caution">
    <text evidence="1">The sequence shown here is derived from an EMBL/GenBank/DDBJ whole genome shotgun (WGS) entry which is preliminary data.</text>
</comment>
<keyword evidence="2" id="KW-1185">Reference proteome</keyword>
<proteinExistence type="predicted"/>
<name>A0AA39P250_9AGAR</name>